<sequence>MNYSNIPSSLNTLAIKRDTKRKRVSSYDKKGGNDDRVYIQPGKTFTICDIKGAGCINHIWFTLANDGFIQEKYNLRKPVLKFYWDNEEEPSVLAPIGDFFGMGHAMCKNFVSAPLQMSPEDGRAFNCWFPMPFAERAHLTVVNECDTTLILYFYIDYEEYEELPEEMLRFHALWNRELPTKGVTEENFETHRDWCFEGANLTGEDNYVLFEASGRGHYAGCNINIHNLNSNGLWDWPGEGDDMIFIDGEPWPPRLHGTGTEDYVNMAWCPRQEYSAPYHGLILGGEDNWKGKISYYRYHIQDPIMFEQSIKVTIEHGHDNHRSDDWSTTAYWYQTEPHAAFAEILPVEKRLPIEEEEFNWEGKI</sequence>
<evidence type="ECO:0008006" key="3">
    <source>
        <dbReference type="Google" id="ProtNLM"/>
    </source>
</evidence>
<dbReference type="Gene3D" id="2.60.120.1390">
    <property type="match status" value="1"/>
</dbReference>
<comment type="caution">
    <text evidence="1">The sequence shown here is derived from an EMBL/GenBank/DDBJ whole genome shotgun (WGS) entry which is preliminary data.</text>
</comment>
<dbReference type="Pfam" id="PF11175">
    <property type="entry name" value="DUF2961"/>
    <property type="match status" value="1"/>
</dbReference>
<protein>
    <recommendedName>
        <fullName evidence="3">DUF2961 domain-containing protein</fullName>
    </recommendedName>
</protein>
<dbReference type="Proteomes" id="UP000306509">
    <property type="component" value="Unassembled WGS sequence"/>
</dbReference>
<evidence type="ECO:0000313" key="1">
    <source>
        <dbReference type="EMBL" id="TLD00331.1"/>
    </source>
</evidence>
<name>A0A4U8Q673_9FIRM</name>
<dbReference type="InterPro" id="IPR021345">
    <property type="entry name" value="DUF2961"/>
</dbReference>
<dbReference type="AlphaFoldDB" id="A0A4U8Q673"/>
<keyword evidence="2" id="KW-1185">Reference proteome</keyword>
<dbReference type="STRING" id="180332.GCA_000797495_05824"/>
<dbReference type="RefSeq" id="WP_044289628.1">
    <property type="nucleotide sequence ID" value="NZ_CAUSDN010000009.1"/>
</dbReference>
<reference evidence="1 2" key="1">
    <citation type="journal article" date="2019" name="Anaerobe">
        <title>Detection of Robinsoniella peoriensis in multiple bone samples of a trauma patient.</title>
        <authorList>
            <person name="Schrottner P."/>
            <person name="Hartwich K."/>
            <person name="Bunk B."/>
            <person name="Schober I."/>
            <person name="Helbig S."/>
            <person name="Rudolph W.W."/>
            <person name="Gunzer F."/>
        </authorList>
    </citation>
    <scope>NUCLEOTIDE SEQUENCE [LARGE SCALE GENOMIC DNA]</scope>
    <source>
        <strain evidence="1 2">DSM 106044</strain>
    </source>
</reference>
<evidence type="ECO:0000313" key="2">
    <source>
        <dbReference type="Proteomes" id="UP000306509"/>
    </source>
</evidence>
<accession>A0A4U8Q673</accession>
<gene>
    <name evidence="1" type="ORF">DSM106044_02817</name>
</gene>
<proteinExistence type="predicted"/>
<dbReference type="EMBL" id="QGQD01000056">
    <property type="protein sequence ID" value="TLD00331.1"/>
    <property type="molecule type" value="Genomic_DNA"/>
</dbReference>
<organism evidence="1 2">
    <name type="scientific">Robinsoniella peoriensis</name>
    <dbReference type="NCBI Taxonomy" id="180332"/>
    <lineage>
        <taxon>Bacteria</taxon>
        <taxon>Bacillati</taxon>
        <taxon>Bacillota</taxon>
        <taxon>Clostridia</taxon>
        <taxon>Lachnospirales</taxon>
        <taxon>Lachnospiraceae</taxon>
        <taxon>Robinsoniella</taxon>
    </lineage>
</organism>